<sequence>MIQRIAPSTSRIQGLATLLQAPAQAQKETRSAQGPAQMPAPDPVVQLEVERERVLQAARNEGYAQGVAEAEVEVQTRVAGAELKALEALDRERTRLAETNERLVGLLEALPAAVDELESRLEQVVIEATFASVTRLLGNAAVEDKLIAQVSRQALEEYQQRPVVVRVSPLTGHGAPELDAISGVSVEVDARLLPGQCRLETHKGVYDAGLDVRLEALKRALLDAVRAGATTP</sequence>
<keyword evidence="1" id="KW-0813">Transport</keyword>
<name>A0A514BS49_9GAMM</name>
<dbReference type="KEGG" id="lyj:FKV23_08590"/>
<dbReference type="InterPro" id="IPR051472">
    <property type="entry name" value="T3SS_Stator/FliH"/>
</dbReference>
<gene>
    <name evidence="3" type="ORF">FKV23_08590</name>
</gene>
<dbReference type="PANTHER" id="PTHR34982:SF1">
    <property type="entry name" value="FLAGELLAR ASSEMBLY PROTEIN FLIH"/>
    <property type="match status" value="1"/>
</dbReference>
<dbReference type="OrthoDB" id="6005915at2"/>
<evidence type="ECO:0000256" key="1">
    <source>
        <dbReference type="ARBA" id="ARBA00022448"/>
    </source>
</evidence>
<keyword evidence="4" id="KW-1185">Reference proteome</keyword>
<protein>
    <submittedName>
        <fullName evidence="3">Uncharacterized protein</fullName>
    </submittedName>
</protein>
<dbReference type="AlphaFoldDB" id="A0A514BS49"/>
<dbReference type="RefSeq" id="WP_141623481.1">
    <property type="nucleotide sequence ID" value="NZ_CP041242.1"/>
</dbReference>
<dbReference type="Proteomes" id="UP000317199">
    <property type="component" value="Chromosome"/>
</dbReference>
<dbReference type="GO" id="GO:0015031">
    <property type="term" value="P:protein transport"/>
    <property type="evidence" value="ECO:0007669"/>
    <property type="project" value="UniProtKB-KW"/>
</dbReference>
<evidence type="ECO:0000313" key="3">
    <source>
        <dbReference type="EMBL" id="QDH70145.1"/>
    </source>
</evidence>
<dbReference type="EMBL" id="CP041242">
    <property type="protein sequence ID" value="QDH70145.1"/>
    <property type="molecule type" value="Genomic_DNA"/>
</dbReference>
<dbReference type="PANTHER" id="PTHR34982">
    <property type="entry name" value="YOP PROTEINS TRANSLOCATION PROTEIN L"/>
    <property type="match status" value="1"/>
</dbReference>
<reference evidence="3 4" key="1">
    <citation type="submission" date="2019-06" db="EMBL/GenBank/DDBJ databases">
        <title>Lysobacter alkalisoli sp. nov. isolated from saline-alkali soil.</title>
        <authorList>
            <person name="Sun J.-Q."/>
            <person name="Xu L."/>
        </authorList>
    </citation>
    <scope>NUCLEOTIDE SEQUENCE [LARGE SCALE GENOMIC DNA]</scope>
    <source>
        <strain evidence="3 4">SJ-36</strain>
    </source>
</reference>
<organism evidence="3 4">
    <name type="scientific">Marilutibacter alkalisoli</name>
    <dbReference type="NCBI Taxonomy" id="2591633"/>
    <lineage>
        <taxon>Bacteria</taxon>
        <taxon>Pseudomonadati</taxon>
        <taxon>Pseudomonadota</taxon>
        <taxon>Gammaproteobacteria</taxon>
        <taxon>Lysobacterales</taxon>
        <taxon>Lysobacteraceae</taxon>
        <taxon>Marilutibacter</taxon>
    </lineage>
</organism>
<accession>A0A514BS49</accession>
<evidence type="ECO:0000256" key="2">
    <source>
        <dbReference type="ARBA" id="ARBA00022927"/>
    </source>
</evidence>
<evidence type="ECO:0000313" key="4">
    <source>
        <dbReference type="Proteomes" id="UP000317199"/>
    </source>
</evidence>
<dbReference type="GO" id="GO:0005829">
    <property type="term" value="C:cytosol"/>
    <property type="evidence" value="ECO:0007669"/>
    <property type="project" value="TreeGrafter"/>
</dbReference>
<proteinExistence type="predicted"/>
<keyword evidence="2" id="KW-0653">Protein transport</keyword>